<feature type="transmembrane region" description="Helical" evidence="6">
    <location>
        <begin position="126"/>
        <end position="145"/>
    </location>
</feature>
<keyword evidence="1" id="KW-0479">Metal-binding</keyword>
<dbReference type="AlphaFoldDB" id="A0A444ZF30"/>
<keyword evidence="3" id="KW-0862">Zinc</keyword>
<evidence type="ECO:0000256" key="1">
    <source>
        <dbReference type="ARBA" id="ARBA00022723"/>
    </source>
</evidence>
<dbReference type="InterPro" id="IPR010666">
    <property type="entry name" value="Znf_GRF"/>
</dbReference>
<feature type="compositionally biased region" description="Gly residues" evidence="5">
    <location>
        <begin position="1"/>
        <end position="10"/>
    </location>
</feature>
<keyword evidence="6" id="KW-0812">Transmembrane</keyword>
<keyword evidence="6" id="KW-0472">Membrane</keyword>
<evidence type="ECO:0000256" key="5">
    <source>
        <dbReference type="SAM" id="MobiDB-lite"/>
    </source>
</evidence>
<evidence type="ECO:0000256" key="3">
    <source>
        <dbReference type="ARBA" id="ARBA00022833"/>
    </source>
</evidence>
<evidence type="ECO:0000256" key="4">
    <source>
        <dbReference type="PROSITE-ProRule" id="PRU01343"/>
    </source>
</evidence>
<reference evidence="8 9" key="1">
    <citation type="submission" date="2019-01" db="EMBL/GenBank/DDBJ databases">
        <title>Sequencing of cultivated peanut Arachis hypogaea provides insights into genome evolution and oil improvement.</title>
        <authorList>
            <person name="Chen X."/>
        </authorList>
    </citation>
    <scope>NUCLEOTIDE SEQUENCE [LARGE SCALE GENOMIC DNA]</scope>
    <source>
        <strain evidence="9">cv. Fuhuasheng</strain>
        <tissue evidence="8">Leaves</tissue>
    </source>
</reference>
<feature type="region of interest" description="Disordered" evidence="5">
    <location>
        <begin position="1"/>
        <end position="26"/>
    </location>
</feature>
<accession>A0A444ZF30</accession>
<dbReference type="PANTHER" id="PTHR33248">
    <property type="entry name" value="ZINC ION-BINDING PROTEIN"/>
    <property type="match status" value="1"/>
</dbReference>
<dbReference type="PROSITE" id="PS51999">
    <property type="entry name" value="ZF_GRF"/>
    <property type="match status" value="1"/>
</dbReference>
<comment type="caution">
    <text evidence="8">The sequence shown here is derived from an EMBL/GenBank/DDBJ whole genome shotgun (WGS) entry which is preliminary data.</text>
</comment>
<evidence type="ECO:0000313" key="8">
    <source>
        <dbReference type="EMBL" id="RYR12728.1"/>
    </source>
</evidence>
<protein>
    <recommendedName>
        <fullName evidence="7">GRF-type domain-containing protein</fullName>
    </recommendedName>
</protein>
<dbReference type="Pfam" id="PF06839">
    <property type="entry name" value="Zn_ribbon_GRF"/>
    <property type="match status" value="1"/>
</dbReference>
<dbReference type="GO" id="GO:0008270">
    <property type="term" value="F:zinc ion binding"/>
    <property type="evidence" value="ECO:0007669"/>
    <property type="project" value="UniProtKB-KW"/>
</dbReference>
<proteinExistence type="predicted"/>
<feature type="domain" description="GRF-type" evidence="7">
    <location>
        <begin position="37"/>
        <end position="79"/>
    </location>
</feature>
<evidence type="ECO:0000256" key="2">
    <source>
        <dbReference type="ARBA" id="ARBA00022771"/>
    </source>
</evidence>
<evidence type="ECO:0000259" key="7">
    <source>
        <dbReference type="PROSITE" id="PS51999"/>
    </source>
</evidence>
<dbReference type="EMBL" id="SDMP01000014">
    <property type="protein sequence ID" value="RYR12728.1"/>
    <property type="molecule type" value="Genomic_DNA"/>
</dbReference>
<keyword evidence="6" id="KW-1133">Transmembrane helix</keyword>
<name>A0A444ZF30_ARAHY</name>
<gene>
    <name evidence="8" type="ORF">Ahy_B04g070118</name>
</gene>
<dbReference type="Proteomes" id="UP000289738">
    <property type="component" value="Chromosome B04"/>
</dbReference>
<keyword evidence="2 4" id="KW-0863">Zinc-finger</keyword>
<organism evidence="8 9">
    <name type="scientific">Arachis hypogaea</name>
    <name type="common">Peanut</name>
    <dbReference type="NCBI Taxonomy" id="3818"/>
    <lineage>
        <taxon>Eukaryota</taxon>
        <taxon>Viridiplantae</taxon>
        <taxon>Streptophyta</taxon>
        <taxon>Embryophyta</taxon>
        <taxon>Tracheophyta</taxon>
        <taxon>Spermatophyta</taxon>
        <taxon>Magnoliopsida</taxon>
        <taxon>eudicotyledons</taxon>
        <taxon>Gunneridae</taxon>
        <taxon>Pentapetalae</taxon>
        <taxon>rosids</taxon>
        <taxon>fabids</taxon>
        <taxon>Fabales</taxon>
        <taxon>Fabaceae</taxon>
        <taxon>Papilionoideae</taxon>
        <taxon>50 kb inversion clade</taxon>
        <taxon>dalbergioids sensu lato</taxon>
        <taxon>Dalbergieae</taxon>
        <taxon>Pterocarpus clade</taxon>
        <taxon>Arachis</taxon>
    </lineage>
</organism>
<evidence type="ECO:0000256" key="6">
    <source>
        <dbReference type="SAM" id="Phobius"/>
    </source>
</evidence>
<evidence type="ECO:0000313" key="9">
    <source>
        <dbReference type="Proteomes" id="UP000289738"/>
    </source>
</evidence>
<sequence>METGNGGCSGGVSLRSHDSNGSSASMRMRRKTHEEACFCKLKAVIKKFGTVENPNRLFYACPRYRKGSHCNYFNWVGDDDYEVVVEGGTKEDSRIELQVESEYDEWRVKVAWRLGSLEGEVRSLKLLIIFMFVIVVINVILCCLIRTSK</sequence>
<keyword evidence="9" id="KW-1185">Reference proteome</keyword>